<feature type="signal peptide" evidence="2">
    <location>
        <begin position="1"/>
        <end position="25"/>
    </location>
</feature>
<feature type="non-terminal residue" evidence="3">
    <location>
        <position position="368"/>
    </location>
</feature>
<gene>
    <name evidence="3" type="ORF">CSUB01_09533</name>
</gene>
<feature type="compositionally biased region" description="Gly residues" evidence="1">
    <location>
        <begin position="245"/>
        <end position="259"/>
    </location>
</feature>
<feature type="region of interest" description="Disordered" evidence="1">
    <location>
        <begin position="226"/>
        <end position="330"/>
    </location>
</feature>
<evidence type="ECO:0000256" key="2">
    <source>
        <dbReference type="SAM" id="SignalP"/>
    </source>
</evidence>
<keyword evidence="2" id="KW-0732">Signal</keyword>
<dbReference type="HOGENOM" id="CLU_753471_0_0_1"/>
<dbReference type="OrthoDB" id="438641at2759"/>
<dbReference type="STRING" id="1173701.A0A066X1Z5"/>
<sequence>MGLLALSKFAILPLLAAMLVCPTTALGSNQCPWHPSGPLGILEQCRVAYDPRTPSASSDWGPWTHKPVCVGPKAGKGTALCAFVKEDFRGEAGLLVVTSPEIAAADHSFVQDFDPRWLGYERQAARSDDGAPPFEVREVPGKKGLGAVANATIRAGDVVLREYPVLLHLAEVSEPVERMQALWVLEEGFIRLPIKDQRRVFDLSRSTGGHVLEDIIRTNTGSIMRLAHRRRRLGRPPRAPAGDPRGAGGDGPGGIPGGEADGRAGGRRGAGGPRGTGGRALRHGGAGVRAGGRGRGGQAVRGDGGGGTGAVCGARRRQDGEGEGPFGGVGEASWRRAVARVSEVDMFLFLIRMEAGDSARLFDHFPPL</sequence>
<dbReference type="eggNOG" id="KOG2084">
    <property type="taxonomic scope" value="Eukaryota"/>
</dbReference>
<reference evidence="4" key="1">
    <citation type="journal article" date="2014" name="Genome Announc.">
        <title>Draft genome sequence of Colletotrichum sublineola, a destructive pathogen of cultivated sorghum.</title>
        <authorList>
            <person name="Baroncelli R."/>
            <person name="Sanz-Martin J.M."/>
            <person name="Rech G.E."/>
            <person name="Sukno S.A."/>
            <person name="Thon M.R."/>
        </authorList>
    </citation>
    <scope>NUCLEOTIDE SEQUENCE [LARGE SCALE GENOMIC DNA]</scope>
    <source>
        <strain evidence="4">TX430BB</strain>
    </source>
</reference>
<comment type="caution">
    <text evidence="3">The sequence shown here is derived from an EMBL/GenBank/DDBJ whole genome shotgun (WGS) entry which is preliminary data.</text>
</comment>
<evidence type="ECO:0000313" key="3">
    <source>
        <dbReference type="EMBL" id="KDN62997.1"/>
    </source>
</evidence>
<organism evidence="3 4">
    <name type="scientific">Colletotrichum sublineola</name>
    <name type="common">Sorghum anthracnose fungus</name>
    <dbReference type="NCBI Taxonomy" id="1173701"/>
    <lineage>
        <taxon>Eukaryota</taxon>
        <taxon>Fungi</taxon>
        <taxon>Dikarya</taxon>
        <taxon>Ascomycota</taxon>
        <taxon>Pezizomycotina</taxon>
        <taxon>Sordariomycetes</taxon>
        <taxon>Hypocreomycetidae</taxon>
        <taxon>Glomerellales</taxon>
        <taxon>Glomerellaceae</taxon>
        <taxon>Colletotrichum</taxon>
        <taxon>Colletotrichum graminicola species complex</taxon>
    </lineage>
</organism>
<feature type="compositionally biased region" description="Basic residues" evidence="1">
    <location>
        <begin position="226"/>
        <end position="235"/>
    </location>
</feature>
<feature type="chain" id="PRO_5001629681" evidence="2">
    <location>
        <begin position="26"/>
        <end position="368"/>
    </location>
</feature>
<dbReference type="EMBL" id="JMSE01001274">
    <property type="protein sequence ID" value="KDN62997.1"/>
    <property type="molecule type" value="Genomic_DNA"/>
</dbReference>
<feature type="compositionally biased region" description="Gly residues" evidence="1">
    <location>
        <begin position="267"/>
        <end position="310"/>
    </location>
</feature>
<proteinExistence type="predicted"/>
<evidence type="ECO:0000256" key="1">
    <source>
        <dbReference type="SAM" id="MobiDB-lite"/>
    </source>
</evidence>
<dbReference type="Proteomes" id="UP000027238">
    <property type="component" value="Unassembled WGS sequence"/>
</dbReference>
<dbReference type="AlphaFoldDB" id="A0A066X1Z5"/>
<accession>A0A066X1Z5</accession>
<keyword evidence="4" id="KW-1185">Reference proteome</keyword>
<protein>
    <submittedName>
        <fullName evidence="3">Uncharacterized protein</fullName>
    </submittedName>
</protein>
<evidence type="ECO:0000313" key="4">
    <source>
        <dbReference type="Proteomes" id="UP000027238"/>
    </source>
</evidence>
<name>A0A066X1Z5_COLSU</name>